<dbReference type="PANTHER" id="PTHR47478:SF1">
    <property type="entry name" value="PYRIMIDINE 5'-NUCLEOTIDASE YJJG"/>
    <property type="match status" value="1"/>
</dbReference>
<dbReference type="InterPro" id="IPR036412">
    <property type="entry name" value="HAD-like_sf"/>
</dbReference>
<dbReference type="PRINTS" id="PR00413">
    <property type="entry name" value="HADHALOGNASE"/>
</dbReference>
<dbReference type="Gene3D" id="3.40.50.1000">
    <property type="entry name" value="HAD superfamily/HAD-like"/>
    <property type="match status" value="1"/>
</dbReference>
<comment type="caution">
    <text evidence="2">The sequence shown here is derived from an EMBL/GenBank/DDBJ whole genome shotgun (WGS) entry which is preliminary data.</text>
</comment>
<protein>
    <recommendedName>
        <fullName evidence="4">Hydrolase of the HAD superfamily</fullName>
    </recommendedName>
</protein>
<dbReference type="SUPFAM" id="SSF56784">
    <property type="entry name" value="HAD-like"/>
    <property type="match status" value="1"/>
</dbReference>
<dbReference type="InterPro" id="IPR023214">
    <property type="entry name" value="HAD_sf"/>
</dbReference>
<organism evidence="2 3">
    <name type="scientific">Kineosporia mesophila</name>
    <dbReference type="NCBI Taxonomy" id="566012"/>
    <lineage>
        <taxon>Bacteria</taxon>
        <taxon>Bacillati</taxon>
        <taxon>Actinomycetota</taxon>
        <taxon>Actinomycetes</taxon>
        <taxon>Kineosporiales</taxon>
        <taxon>Kineosporiaceae</taxon>
        <taxon>Kineosporia</taxon>
    </lineage>
</organism>
<dbReference type="InterPro" id="IPR052550">
    <property type="entry name" value="Pyrimidine_5'-ntase_YjjG"/>
</dbReference>
<evidence type="ECO:0000313" key="3">
    <source>
        <dbReference type="Proteomes" id="UP001501074"/>
    </source>
</evidence>
<keyword evidence="3" id="KW-1185">Reference proteome</keyword>
<accession>A0ABP6ZK99</accession>
<proteinExistence type="predicted"/>
<gene>
    <name evidence="2" type="ORF">GCM10022223_24080</name>
</gene>
<reference evidence="3" key="1">
    <citation type="journal article" date="2019" name="Int. J. Syst. Evol. Microbiol.">
        <title>The Global Catalogue of Microorganisms (GCM) 10K type strain sequencing project: providing services to taxonomists for standard genome sequencing and annotation.</title>
        <authorList>
            <consortium name="The Broad Institute Genomics Platform"/>
            <consortium name="The Broad Institute Genome Sequencing Center for Infectious Disease"/>
            <person name="Wu L."/>
            <person name="Ma J."/>
        </authorList>
    </citation>
    <scope>NUCLEOTIDE SEQUENCE [LARGE SCALE GENOMIC DNA]</scope>
    <source>
        <strain evidence="3">JCM 16902</strain>
    </source>
</reference>
<dbReference type="Pfam" id="PF00702">
    <property type="entry name" value="Hydrolase"/>
    <property type="match status" value="1"/>
</dbReference>
<dbReference type="EMBL" id="BAAAZO010000003">
    <property type="protein sequence ID" value="GAA3607279.1"/>
    <property type="molecule type" value="Genomic_DNA"/>
</dbReference>
<dbReference type="Proteomes" id="UP001501074">
    <property type="component" value="Unassembled WGS sequence"/>
</dbReference>
<sequence>MKRGLGAAARRDIARLDRRIRERGRFFAELVAVLHLDDDPDGLWAEYRSAMPGLTPGFPGVVEGLQTLKAEGWGLAVLSNGQADNQLGKLREAGILELFDLCRISGDTGLRKPDPASFIDLLTAAEVSAGPEVWMVGDDPRLDIRGAAEVGVSTLWISHGRDWPADLPGPTVTAGDPAEALQRLRR</sequence>
<name>A0ABP6ZK99_9ACTN</name>
<dbReference type="PANTHER" id="PTHR47478">
    <property type="match status" value="1"/>
</dbReference>
<dbReference type="NCBIfam" id="TIGR01549">
    <property type="entry name" value="HAD-SF-IA-v1"/>
    <property type="match status" value="1"/>
</dbReference>
<dbReference type="InterPro" id="IPR006439">
    <property type="entry name" value="HAD-SF_hydro_IA"/>
</dbReference>
<evidence type="ECO:0000256" key="1">
    <source>
        <dbReference type="SAM" id="MobiDB-lite"/>
    </source>
</evidence>
<feature type="region of interest" description="Disordered" evidence="1">
    <location>
        <begin position="166"/>
        <end position="186"/>
    </location>
</feature>
<evidence type="ECO:0008006" key="4">
    <source>
        <dbReference type="Google" id="ProtNLM"/>
    </source>
</evidence>
<evidence type="ECO:0000313" key="2">
    <source>
        <dbReference type="EMBL" id="GAA3607279.1"/>
    </source>
</evidence>